<dbReference type="InterPro" id="IPR050957">
    <property type="entry name" value="BMP_lipoprotein"/>
</dbReference>
<dbReference type="PANTHER" id="PTHR34296:SF2">
    <property type="entry name" value="ABC TRANSPORTER GUANOSINE-BINDING PROTEIN NUPN"/>
    <property type="match status" value="1"/>
</dbReference>
<dbReference type="PANTHER" id="PTHR34296">
    <property type="entry name" value="TRANSCRIPTIONAL ACTIVATOR PROTEIN MED"/>
    <property type="match status" value="1"/>
</dbReference>
<dbReference type="Gene3D" id="3.40.50.2300">
    <property type="match status" value="2"/>
</dbReference>
<dbReference type="EMBL" id="CP024962">
    <property type="protein sequence ID" value="ATZ16645.1"/>
    <property type="molecule type" value="Genomic_DNA"/>
</dbReference>
<dbReference type="AlphaFoldDB" id="A0A2K8NS19"/>
<feature type="region of interest" description="Disordered" evidence="1">
    <location>
        <begin position="349"/>
        <end position="380"/>
    </location>
</feature>
<dbReference type="KEGG" id="efr:EFREU_v1c06250"/>
<evidence type="ECO:0000313" key="3">
    <source>
        <dbReference type="EMBL" id="ATZ16645.1"/>
    </source>
</evidence>
<protein>
    <submittedName>
        <fullName evidence="3">Ribose/galactose ABC transporter substrate-binding protein</fullName>
    </submittedName>
</protein>
<accession>A0A2K8NS19</accession>
<keyword evidence="4" id="KW-1185">Reference proteome</keyword>
<dbReference type="RefSeq" id="WP_100609722.1">
    <property type="nucleotide sequence ID" value="NZ_CP024962.1"/>
</dbReference>
<sequence>MKKFFLPLTGLTISLAAATSVVSCIKAAYSPGEIGERLMLITDTAPVTDKSINQALYEAIVDYSGRAMDKEKEQGGFNFYKRGLSAKNNFIQPLKKDYDSFVSAYKVGILKGADIMVLSGFLQETSVPKASELIGKDKTIIFIDSMMQGPSNVITIPFASQLAGFAAGYDAAVWASQIVQKPNGGWKYQGSQFNDHQLSFATYAGIGNKNATNNYMWGYLVAIDYFNKNNKINGKANPDGDKLEIKLANAGRNKSIADGLSKGIEDANPMYFTGSFELGGGGINGLNETLLINQADVIFPIAGPQILNTLTYSNKPYLIGVDTDQGSQFPAYKERFITSALKNLKQSTQDAIDRSKGNRLNHNPDGSLKEKPWVAGVSGSQEDDLTNNYWDGHVAPPQNDWSTDLDWTDPKTGEPTNKNVGSKIVKTLLDYENDKGLDAFVKEMIRQFNKTGPESKTYLNYESVSGMADWIIANLQLPLDPIK</sequence>
<evidence type="ECO:0000313" key="4">
    <source>
        <dbReference type="Proteomes" id="UP000232222"/>
    </source>
</evidence>
<evidence type="ECO:0000256" key="1">
    <source>
        <dbReference type="SAM" id="MobiDB-lite"/>
    </source>
</evidence>
<dbReference type="PROSITE" id="PS51257">
    <property type="entry name" value="PROKAR_LIPOPROTEIN"/>
    <property type="match status" value="1"/>
</dbReference>
<keyword evidence="2" id="KW-0732">Signal</keyword>
<name>A0A2K8NS19_9MOLU</name>
<feature type="signal peptide" evidence="2">
    <location>
        <begin position="1"/>
        <end position="18"/>
    </location>
</feature>
<gene>
    <name evidence="3" type="ORF">EFREU_v1c06250</name>
</gene>
<organism evidence="3 4">
    <name type="scientific">Entomoplasma freundtii</name>
    <dbReference type="NCBI Taxonomy" id="74700"/>
    <lineage>
        <taxon>Bacteria</taxon>
        <taxon>Bacillati</taxon>
        <taxon>Mycoplasmatota</taxon>
        <taxon>Mollicutes</taxon>
        <taxon>Entomoplasmatales</taxon>
        <taxon>Entomoplasmataceae</taxon>
        <taxon>Entomoplasma</taxon>
    </lineage>
</organism>
<feature type="region of interest" description="Disordered" evidence="1">
    <location>
        <begin position="400"/>
        <end position="419"/>
    </location>
</feature>
<proteinExistence type="predicted"/>
<dbReference type="Proteomes" id="UP000232222">
    <property type="component" value="Chromosome"/>
</dbReference>
<feature type="chain" id="PRO_5043691454" evidence="2">
    <location>
        <begin position="19"/>
        <end position="483"/>
    </location>
</feature>
<reference evidence="3 4" key="1">
    <citation type="submission" date="2017-11" db="EMBL/GenBank/DDBJ databases">
        <title>Genome sequence of Entomoplasma freundtii BARC 318 (ATCC 51999).</title>
        <authorList>
            <person name="Lo W.-S."/>
            <person name="Gasparich G.E."/>
            <person name="Kuo C.-H."/>
        </authorList>
    </citation>
    <scope>NUCLEOTIDE SEQUENCE [LARGE SCALE GENOMIC DNA]</scope>
    <source>
        <strain evidence="3 4">BARC 318</strain>
    </source>
</reference>
<evidence type="ECO:0000256" key="2">
    <source>
        <dbReference type="SAM" id="SignalP"/>
    </source>
</evidence>